<dbReference type="Gene3D" id="3.30.70.360">
    <property type="match status" value="1"/>
</dbReference>
<dbReference type="Pfam" id="PF07687">
    <property type="entry name" value="M20_dimer"/>
    <property type="match status" value="1"/>
</dbReference>
<evidence type="ECO:0000259" key="3">
    <source>
        <dbReference type="Pfam" id="PF07687"/>
    </source>
</evidence>
<dbReference type="SUPFAM" id="SSF55031">
    <property type="entry name" value="Bacterial exopeptidase dimerisation domain"/>
    <property type="match status" value="1"/>
</dbReference>
<dbReference type="SUPFAM" id="SSF53187">
    <property type="entry name" value="Zn-dependent exopeptidases"/>
    <property type="match status" value="1"/>
</dbReference>
<organism evidence="4 5">
    <name type="scientific">Conexibacter stalactiti</name>
    <dbReference type="NCBI Taxonomy" id="1940611"/>
    <lineage>
        <taxon>Bacteria</taxon>
        <taxon>Bacillati</taxon>
        <taxon>Actinomycetota</taxon>
        <taxon>Thermoleophilia</taxon>
        <taxon>Solirubrobacterales</taxon>
        <taxon>Conexibacteraceae</taxon>
        <taxon>Conexibacter</taxon>
    </lineage>
</organism>
<gene>
    <name evidence="4" type="ORF">R7226_23880</name>
</gene>
<dbReference type="Pfam" id="PF01546">
    <property type="entry name" value="Peptidase_M20"/>
    <property type="match status" value="1"/>
</dbReference>
<comment type="caution">
    <text evidence="4">The sequence shown here is derived from an EMBL/GenBank/DDBJ whole genome shotgun (WGS) entry which is preliminary data.</text>
</comment>
<dbReference type="InterPro" id="IPR002933">
    <property type="entry name" value="Peptidase_M20"/>
</dbReference>
<protein>
    <submittedName>
        <fullName evidence="4">M20/M25/M40 family metallo-hydrolase</fullName>
    </submittedName>
</protein>
<dbReference type="Proteomes" id="UP001284601">
    <property type="component" value="Unassembled WGS sequence"/>
</dbReference>
<dbReference type="InterPro" id="IPR017150">
    <property type="entry name" value="Pept_M20_glutamate_carboxypep"/>
</dbReference>
<keyword evidence="5" id="KW-1185">Reference proteome</keyword>
<dbReference type="InterPro" id="IPR050072">
    <property type="entry name" value="Peptidase_M20A"/>
</dbReference>
<feature type="domain" description="Peptidase M20 dimerisation" evidence="3">
    <location>
        <begin position="177"/>
        <end position="278"/>
    </location>
</feature>
<name>A0ABU4HZB8_9ACTN</name>
<evidence type="ECO:0000256" key="1">
    <source>
        <dbReference type="ARBA" id="ARBA00022723"/>
    </source>
</evidence>
<dbReference type="Gene3D" id="3.40.630.10">
    <property type="entry name" value="Zn peptidases"/>
    <property type="match status" value="1"/>
</dbReference>
<dbReference type="PANTHER" id="PTHR43808:SF9">
    <property type="entry name" value="BLL0789 PROTEIN"/>
    <property type="match status" value="1"/>
</dbReference>
<reference evidence="4 5" key="2">
    <citation type="submission" date="2023-10" db="EMBL/GenBank/DDBJ databases">
        <authorList>
            <person name="Han X.F."/>
        </authorList>
    </citation>
    <scope>NUCLEOTIDE SEQUENCE [LARGE SCALE GENOMIC DNA]</scope>
    <source>
        <strain evidence="4 5">KCTC 39840</strain>
    </source>
</reference>
<dbReference type="PIRSF" id="PIRSF037238">
    <property type="entry name" value="Carboxypeptidase_G2"/>
    <property type="match status" value="1"/>
</dbReference>
<dbReference type="EMBL" id="JAWSTH010000086">
    <property type="protein sequence ID" value="MDW5597409.1"/>
    <property type="molecule type" value="Genomic_DNA"/>
</dbReference>
<dbReference type="InterPro" id="IPR011650">
    <property type="entry name" value="Peptidase_M20_dimer"/>
</dbReference>
<evidence type="ECO:0000313" key="4">
    <source>
        <dbReference type="EMBL" id="MDW5597409.1"/>
    </source>
</evidence>
<keyword evidence="2" id="KW-0378">Hydrolase</keyword>
<reference evidence="5" key="1">
    <citation type="submission" date="2023-07" db="EMBL/GenBank/DDBJ databases">
        <title>Conexibacter stalactiti sp. nov., isolated from stalactites in a lava cave and emended description of the genus Conexibacter.</title>
        <authorList>
            <person name="Lee S.D."/>
        </authorList>
    </citation>
    <scope>NUCLEOTIDE SEQUENCE [LARGE SCALE GENOMIC DNA]</scope>
    <source>
        <strain evidence="5">KCTC 39840</strain>
    </source>
</reference>
<proteinExistence type="predicted"/>
<dbReference type="RefSeq" id="WP_318599873.1">
    <property type="nucleotide sequence ID" value="NZ_JAWSTH010000086.1"/>
</dbReference>
<keyword evidence="1" id="KW-0479">Metal-binding</keyword>
<dbReference type="PANTHER" id="PTHR43808">
    <property type="entry name" value="ACETYLORNITHINE DEACETYLASE"/>
    <property type="match status" value="1"/>
</dbReference>
<dbReference type="InterPro" id="IPR036264">
    <property type="entry name" value="Bact_exopeptidase_dim_dom"/>
</dbReference>
<sequence>MSALAGAEPLVALRARAAEMTAALEALVLAESPSGDEAALAGCAHVVGRLAHELLGVEPVADGPADARWLRLDLGAAPRVLLLGHYDTVWPVGTLATMPFALRDGHASGPGGFDMKAGIVQGLFALSLLPRPCDVTLLLTADEEVGSVRSRASIERLAAQAEAVLVLEPSAAGALKTARKGVATYQLEIAGRAAHAGLEPERGANAAVALGHLAVTAATLADDLPGATLTPTLAAAGSAINVVAARASLTLDARTTTLAQQAELARRIDALAAAPAVPGTHVTVRVENERPPLEAAASAALFARAERIAAGLGLEPLRGVAVGGGSDGNLTAAVGTPTLDGLGAVGGGAHAADEHVAIARMAERAALVAALVADLLERRTDEEQGR</sequence>
<evidence type="ECO:0000313" key="5">
    <source>
        <dbReference type="Proteomes" id="UP001284601"/>
    </source>
</evidence>
<evidence type="ECO:0000256" key="2">
    <source>
        <dbReference type="ARBA" id="ARBA00022801"/>
    </source>
</evidence>
<accession>A0ABU4HZB8</accession>